<gene>
    <name evidence="3" type="ORF">E6K71_04390</name>
</gene>
<feature type="compositionally biased region" description="Low complexity" evidence="1">
    <location>
        <begin position="66"/>
        <end position="98"/>
    </location>
</feature>
<evidence type="ECO:0000313" key="3">
    <source>
        <dbReference type="EMBL" id="TMQ49584.1"/>
    </source>
</evidence>
<feature type="signal peptide" evidence="2">
    <location>
        <begin position="1"/>
        <end position="22"/>
    </location>
</feature>
<evidence type="ECO:0000256" key="1">
    <source>
        <dbReference type="SAM" id="MobiDB-lite"/>
    </source>
</evidence>
<comment type="caution">
    <text evidence="3">The sequence shown here is derived from an EMBL/GenBank/DDBJ whole genome shotgun (WGS) entry which is preliminary data.</text>
</comment>
<sequence length="281" mass="28613">MRSPRIIVTVALASLMAFVISACQKNSQTDMSAATDTTQVSQSSGTMPPDQTQPGAQGATLPDNNSKSTTTKSTKTTHTTHTTTRGSSGSSSQGSQGTYAEHRTIEIPAGTKFDVEMVTPVDTRTSNTGDRVEAKLAAPMVVGSTVVAEAGARVTGQVADLKRASKAKGKDDRASIALEFNSIETVDGPKTLHATVDNAEGKLEAKSTGTRDKLLIGGGAVVGGVIGKVAGGSTKSTLIGAVAGAAAGTGAVLMAKGHEISIPEGGKVSLHVDRPIMIVER</sequence>
<reference evidence="3 4" key="1">
    <citation type="journal article" date="2019" name="Nat. Microbiol.">
        <title>Mediterranean grassland soil C-N compound turnover is dependent on rainfall and depth, and is mediated by genomically divergent microorganisms.</title>
        <authorList>
            <person name="Diamond S."/>
            <person name="Andeer P.F."/>
            <person name="Li Z."/>
            <person name="Crits-Christoph A."/>
            <person name="Burstein D."/>
            <person name="Anantharaman K."/>
            <person name="Lane K.R."/>
            <person name="Thomas B.C."/>
            <person name="Pan C."/>
            <person name="Northen T.R."/>
            <person name="Banfield J.F."/>
        </authorList>
    </citation>
    <scope>NUCLEOTIDE SEQUENCE [LARGE SCALE GENOMIC DNA]</scope>
    <source>
        <strain evidence="3">WS_1</strain>
    </source>
</reference>
<dbReference type="PROSITE" id="PS51257">
    <property type="entry name" value="PROKAR_LIPOPROTEIN"/>
    <property type="match status" value="1"/>
</dbReference>
<protein>
    <recommendedName>
        <fullName evidence="5">Glycine zipper 2TM domain-containing protein</fullName>
    </recommendedName>
</protein>
<feature type="compositionally biased region" description="Polar residues" evidence="1">
    <location>
        <begin position="31"/>
        <end position="55"/>
    </location>
</feature>
<dbReference type="EMBL" id="VBOR01000055">
    <property type="protein sequence ID" value="TMQ49584.1"/>
    <property type="molecule type" value="Genomic_DNA"/>
</dbReference>
<accession>A0A538SE04</accession>
<feature type="region of interest" description="Disordered" evidence="1">
    <location>
        <begin position="31"/>
        <end position="99"/>
    </location>
</feature>
<organism evidence="3 4">
    <name type="scientific">Eiseniibacteriota bacterium</name>
    <dbReference type="NCBI Taxonomy" id="2212470"/>
    <lineage>
        <taxon>Bacteria</taxon>
        <taxon>Candidatus Eiseniibacteriota</taxon>
    </lineage>
</organism>
<evidence type="ECO:0008006" key="5">
    <source>
        <dbReference type="Google" id="ProtNLM"/>
    </source>
</evidence>
<proteinExistence type="predicted"/>
<evidence type="ECO:0000256" key="2">
    <source>
        <dbReference type="SAM" id="SignalP"/>
    </source>
</evidence>
<dbReference type="Proteomes" id="UP000316292">
    <property type="component" value="Unassembled WGS sequence"/>
</dbReference>
<keyword evidence="2" id="KW-0732">Signal</keyword>
<name>A0A538SE04_UNCEI</name>
<feature type="chain" id="PRO_5021805076" description="Glycine zipper 2TM domain-containing protein" evidence="2">
    <location>
        <begin position="23"/>
        <end position="281"/>
    </location>
</feature>
<evidence type="ECO:0000313" key="4">
    <source>
        <dbReference type="Proteomes" id="UP000316292"/>
    </source>
</evidence>
<dbReference type="AlphaFoldDB" id="A0A538SE04"/>